<keyword evidence="4 8" id="KW-0812">Transmembrane</keyword>
<organism evidence="9 10">
    <name type="scientific">Bradyrhizobium rifense</name>
    <dbReference type="NCBI Taxonomy" id="515499"/>
    <lineage>
        <taxon>Bacteria</taxon>
        <taxon>Pseudomonadati</taxon>
        <taxon>Pseudomonadota</taxon>
        <taxon>Alphaproteobacteria</taxon>
        <taxon>Hyphomicrobiales</taxon>
        <taxon>Nitrobacteraceae</taxon>
        <taxon>Bradyrhizobium</taxon>
    </lineage>
</organism>
<evidence type="ECO:0000256" key="8">
    <source>
        <dbReference type="SAM" id="Phobius"/>
    </source>
</evidence>
<name>A0A5D3K572_9BRAD</name>
<feature type="transmembrane region" description="Helical" evidence="8">
    <location>
        <begin position="125"/>
        <end position="142"/>
    </location>
</feature>
<feature type="transmembrane region" description="Helical" evidence="8">
    <location>
        <begin position="162"/>
        <end position="190"/>
    </location>
</feature>
<evidence type="ECO:0000313" key="9">
    <source>
        <dbReference type="EMBL" id="TYL90010.1"/>
    </source>
</evidence>
<dbReference type="GO" id="GO:0016758">
    <property type="term" value="F:hexosyltransferase activity"/>
    <property type="evidence" value="ECO:0007669"/>
    <property type="project" value="InterPro"/>
</dbReference>
<comment type="subcellular location">
    <subcellularLocation>
        <location evidence="1">Cell membrane</location>
        <topology evidence="1">Multi-pass membrane protein</topology>
    </subcellularLocation>
</comment>
<accession>A0A5D3K572</accession>
<dbReference type="EMBL" id="VSSS01000056">
    <property type="protein sequence ID" value="TYL90010.1"/>
    <property type="molecule type" value="Genomic_DNA"/>
</dbReference>
<keyword evidence="10" id="KW-1185">Reference proteome</keyword>
<keyword evidence="2" id="KW-1003">Cell membrane</keyword>
<reference evidence="9 10" key="1">
    <citation type="submission" date="2019-08" db="EMBL/GenBank/DDBJ databases">
        <title>Bradyrhizobium hipponensis sp. nov., a rhizobium isolated from a Lupinus angustifolius root nodule in Tunisia.</title>
        <authorList>
            <person name="Off K."/>
            <person name="Rejili M."/>
            <person name="Mars M."/>
            <person name="Brachmann A."/>
            <person name="Marin M."/>
        </authorList>
    </citation>
    <scope>NUCLEOTIDE SEQUENCE [LARGE SCALE GENOMIC DNA]</scope>
    <source>
        <strain evidence="9 10">CTAW71</strain>
    </source>
</reference>
<feature type="transmembrane region" description="Helical" evidence="8">
    <location>
        <begin position="328"/>
        <end position="347"/>
    </location>
</feature>
<dbReference type="Proteomes" id="UP000324758">
    <property type="component" value="Unassembled WGS sequence"/>
</dbReference>
<keyword evidence="5 8" id="KW-1133">Transmembrane helix</keyword>
<feature type="transmembrane region" description="Helical" evidence="8">
    <location>
        <begin position="231"/>
        <end position="248"/>
    </location>
</feature>
<protein>
    <submittedName>
        <fullName evidence="9">DUF2029 domain-containing protein</fullName>
    </submittedName>
</protein>
<evidence type="ECO:0000256" key="3">
    <source>
        <dbReference type="ARBA" id="ARBA00022679"/>
    </source>
</evidence>
<evidence type="ECO:0000256" key="5">
    <source>
        <dbReference type="ARBA" id="ARBA00022989"/>
    </source>
</evidence>
<evidence type="ECO:0000256" key="4">
    <source>
        <dbReference type="ARBA" id="ARBA00022692"/>
    </source>
</evidence>
<keyword evidence="6 8" id="KW-0472">Membrane</keyword>
<dbReference type="OrthoDB" id="273925at2"/>
<evidence type="ECO:0000256" key="1">
    <source>
        <dbReference type="ARBA" id="ARBA00004651"/>
    </source>
</evidence>
<feature type="transmembrane region" description="Helical" evidence="8">
    <location>
        <begin position="408"/>
        <end position="425"/>
    </location>
</feature>
<feature type="transmembrane region" description="Helical" evidence="8">
    <location>
        <begin position="431"/>
        <end position="450"/>
    </location>
</feature>
<comment type="caution">
    <text evidence="9">The sequence shown here is derived from an EMBL/GenBank/DDBJ whole genome shotgun (WGS) entry which is preliminary data.</text>
</comment>
<feature type="transmembrane region" description="Helical" evidence="8">
    <location>
        <begin position="202"/>
        <end position="225"/>
    </location>
</feature>
<evidence type="ECO:0000256" key="2">
    <source>
        <dbReference type="ARBA" id="ARBA00022475"/>
    </source>
</evidence>
<proteinExistence type="inferred from homology"/>
<feature type="transmembrane region" description="Helical" evidence="8">
    <location>
        <begin position="52"/>
        <end position="71"/>
    </location>
</feature>
<dbReference type="AlphaFoldDB" id="A0A5D3K572"/>
<sequence>MQGTNSGEGDSPSVRRSATCYLFPTGHHVTLSNPSDKPGAFRTLSLRAPLDLLFLVCCLILTADVLGPEIFGRGKTKDYSLWYWAGQQVLHGGPLYPSDMDRPFEFIYPPLPAILLAIPSWFGKIPLYVVLSIVNVVAWWSTGVLSNAMTGADRQPGPWLEALPAIATVTFVFDMFDLGQPNLVLLAMMLYGFWSLQHRRSWLAGFMFALATAIKVFPIAVLPYLVWRRQWAAVVSMIGFIGVLLYVVPAPIRGFERNAAELKTWYQGMVGSSSEKGFGQRDEQNWSWVNQSIIAVTHRLVRPINYNLEDPSKPVRTMNIIDVDYKTANWIVLAVSVLLGLGFVAVMPRQAQRTARSDAEELGILFCLMTVASPLARQYYFMWLFLPFTVLMHRAAFDLRPNVRLGTWLALAAVGILMLLSLPPFPNTIQAWGNNLVATAVLAVTLAWHIRHPPVAASSKAAAGLKPRPS</sequence>
<comment type="similarity">
    <text evidence="7">Belongs to the glycosyltransferase 87 family.</text>
</comment>
<dbReference type="GO" id="GO:0005886">
    <property type="term" value="C:plasma membrane"/>
    <property type="evidence" value="ECO:0007669"/>
    <property type="project" value="UniProtKB-SubCell"/>
</dbReference>
<keyword evidence="3" id="KW-0808">Transferase</keyword>
<evidence type="ECO:0000256" key="6">
    <source>
        <dbReference type="ARBA" id="ARBA00023136"/>
    </source>
</evidence>
<evidence type="ECO:0000256" key="7">
    <source>
        <dbReference type="ARBA" id="ARBA00024033"/>
    </source>
</evidence>
<evidence type="ECO:0000313" key="10">
    <source>
        <dbReference type="Proteomes" id="UP000324758"/>
    </source>
</evidence>
<dbReference type="InterPro" id="IPR018584">
    <property type="entry name" value="GT87"/>
</dbReference>
<dbReference type="Pfam" id="PF09594">
    <property type="entry name" value="GT87"/>
    <property type="match status" value="1"/>
</dbReference>
<gene>
    <name evidence="9" type="ORF">FXB40_33190</name>
</gene>